<dbReference type="InterPro" id="IPR041657">
    <property type="entry name" value="HTH_17"/>
</dbReference>
<dbReference type="InterPro" id="IPR009061">
    <property type="entry name" value="DNA-bd_dom_put_sf"/>
</dbReference>
<name>A0A1C7H4L4_9BACE</name>
<dbReference type="PANTHER" id="PTHR34585:SF22">
    <property type="entry name" value="HELIX-TURN-HELIX DOMAIN-CONTAINING PROTEIN"/>
    <property type="match status" value="1"/>
</dbReference>
<organism evidence="1 2">
    <name type="scientific">Bacteroides caecimuris</name>
    <dbReference type="NCBI Taxonomy" id="1796613"/>
    <lineage>
        <taxon>Bacteria</taxon>
        <taxon>Pseudomonadati</taxon>
        <taxon>Bacteroidota</taxon>
        <taxon>Bacteroidia</taxon>
        <taxon>Bacteroidales</taxon>
        <taxon>Bacteroidaceae</taxon>
        <taxon>Bacteroides</taxon>
    </lineage>
</organism>
<dbReference type="AlphaFoldDB" id="A0A1C7H4L4"/>
<dbReference type="SUPFAM" id="SSF46955">
    <property type="entry name" value="Putative DNA-binding domain"/>
    <property type="match status" value="1"/>
</dbReference>
<dbReference type="Proteomes" id="UP000092631">
    <property type="component" value="Chromosome"/>
</dbReference>
<keyword evidence="2" id="KW-1185">Reference proteome</keyword>
<accession>A0A1C7H4L4</accession>
<dbReference type="EMBL" id="CP015401">
    <property type="protein sequence ID" value="ANU58720.1"/>
    <property type="molecule type" value="Genomic_DNA"/>
</dbReference>
<reference evidence="2" key="1">
    <citation type="submission" date="2016-04" db="EMBL/GenBank/DDBJ databases">
        <title>Complete Genome Sequences of Twelve Strains of a Stable Defined Moderately Diverse Mouse Microbiota 2 (sDMDMm2).</title>
        <authorList>
            <person name="Uchimura Y."/>
            <person name="Wyss M."/>
            <person name="Brugiroux S."/>
            <person name="Limenitakis J.P."/>
            <person name="Stecher B."/>
            <person name="McCoy K.D."/>
            <person name="Macpherson A.J."/>
        </authorList>
    </citation>
    <scope>NUCLEOTIDE SEQUENCE [LARGE SCALE GENOMIC DNA]</scope>
    <source>
        <strain evidence="2">I48</strain>
    </source>
</reference>
<dbReference type="GO" id="GO:0003677">
    <property type="term" value="F:DNA binding"/>
    <property type="evidence" value="ECO:0007669"/>
    <property type="project" value="UniProtKB-KW"/>
</dbReference>
<sequence length="109" mass="13075">MLQINSESVQIMLMQIMERFDRIDRTLERMNKLKECLEGDTLLDNYDLCQLLGITKRTLARYRQKKYVTYYMIDGRTYYKASEVEAFLNQKGKVLPPKLKNRMDVQLKK</sequence>
<keyword evidence="1" id="KW-0238">DNA-binding</keyword>
<dbReference type="GeneID" id="82188461"/>
<gene>
    <name evidence="1" type="ORF">A4V03_15065</name>
</gene>
<dbReference type="PANTHER" id="PTHR34585">
    <property type="match status" value="1"/>
</dbReference>
<evidence type="ECO:0000313" key="1">
    <source>
        <dbReference type="EMBL" id="ANU58720.1"/>
    </source>
</evidence>
<dbReference type="Pfam" id="PF12728">
    <property type="entry name" value="HTH_17"/>
    <property type="match status" value="1"/>
</dbReference>
<dbReference type="OrthoDB" id="768005at2"/>
<protein>
    <submittedName>
        <fullName evidence="1">DNA-binding protein</fullName>
    </submittedName>
</protein>
<evidence type="ECO:0000313" key="2">
    <source>
        <dbReference type="Proteomes" id="UP000092631"/>
    </source>
</evidence>
<dbReference type="KEGG" id="bcae:A4V03_15065"/>
<proteinExistence type="predicted"/>
<dbReference type="RefSeq" id="WP_008766699.1">
    <property type="nucleotide sequence ID" value="NZ_CAOQED010000041.1"/>
</dbReference>